<accession>A0A6J6QW77</accession>
<dbReference type="AlphaFoldDB" id="A0A6J6QW77"/>
<dbReference type="Gene3D" id="3.40.50.300">
    <property type="entry name" value="P-loop containing nucleotide triphosphate hydrolases"/>
    <property type="match status" value="1"/>
</dbReference>
<dbReference type="InterPro" id="IPR052736">
    <property type="entry name" value="Stf3_sulfotransferase"/>
</dbReference>
<reference evidence="1" key="1">
    <citation type="submission" date="2020-05" db="EMBL/GenBank/DDBJ databases">
        <authorList>
            <person name="Chiriac C."/>
            <person name="Salcher M."/>
            <person name="Ghai R."/>
            <person name="Kavagutti S V."/>
        </authorList>
    </citation>
    <scope>NUCLEOTIDE SEQUENCE</scope>
</reference>
<evidence type="ECO:0000313" key="1">
    <source>
        <dbReference type="EMBL" id="CAB4713863.1"/>
    </source>
</evidence>
<proteinExistence type="predicted"/>
<dbReference type="SUPFAM" id="SSF52540">
    <property type="entry name" value="P-loop containing nucleoside triphosphate hydrolases"/>
    <property type="match status" value="1"/>
</dbReference>
<dbReference type="PANTHER" id="PTHR36451:SF1">
    <property type="entry name" value="OMEGA-HYDROXY-BETA-DIHYDROMENAQUINONE-9 SULFOTRANSFERASE STF3"/>
    <property type="match status" value="1"/>
</dbReference>
<dbReference type="InterPro" id="IPR027417">
    <property type="entry name" value="P-loop_NTPase"/>
</dbReference>
<protein>
    <submittedName>
        <fullName evidence="1">Unannotated protein</fullName>
    </submittedName>
</protein>
<organism evidence="1">
    <name type="scientific">freshwater metagenome</name>
    <dbReference type="NCBI Taxonomy" id="449393"/>
    <lineage>
        <taxon>unclassified sequences</taxon>
        <taxon>metagenomes</taxon>
        <taxon>ecological metagenomes</taxon>
    </lineage>
</organism>
<dbReference type="PANTHER" id="PTHR36451">
    <property type="entry name" value="PAPS-DEPENDENT SULFOTRANSFERASE STF3"/>
    <property type="match status" value="1"/>
</dbReference>
<name>A0A6J6QW77_9ZZZZ</name>
<gene>
    <name evidence="1" type="ORF">UFOPK2582_01570</name>
</gene>
<sequence length="417" mass="47573">MTDIRIEDLRVPIRDAEQQQMFDLATSMEVDLMPSKLVAAAKRRTGLEDFGDPSLMDRLAAQVASVESDTGLSGLGRFLVRRRLVGLLAARLRLEDFIRRHPESLETELEPPVIVVGLPRSGTTHLVNLLATDTRFRSMPWWEVAEPIPLVGDGPGRDGIDPRYQRCEAEYEASKQVSPLTSLMHDRPPSSIEEECELLDLDLCTYVLEWHARVPGWRDHAEQLDQFAHYAFLHRELQVLSYLRGPNRWVLKCPQHLERLGPLMATFPDATVAFTLRDPVAVLQSAITMLAYGDRNRRVQIDADQLASYWVDRVERLLRAAVSDAHLIPTAQRVDVEFKEFISDDQAMAERIIEMSGLELTDQASKGLRQYIESNPRGKEGRIVYDLQGDFGLNPAELYERYAFYFDAFPQIRKEVN</sequence>
<dbReference type="EMBL" id="CAEZXS010000245">
    <property type="protein sequence ID" value="CAB4713863.1"/>
    <property type="molecule type" value="Genomic_DNA"/>
</dbReference>
<dbReference type="Pfam" id="PF13469">
    <property type="entry name" value="Sulfotransfer_3"/>
    <property type="match status" value="1"/>
</dbReference>